<evidence type="ECO:0000256" key="2">
    <source>
        <dbReference type="ARBA" id="ARBA00023136"/>
    </source>
</evidence>
<evidence type="ECO:0000259" key="3">
    <source>
        <dbReference type="Pfam" id="PF01103"/>
    </source>
</evidence>
<gene>
    <name evidence="4" type="ORF">B879_00483</name>
</gene>
<feature type="domain" description="Bacterial surface antigen (D15)" evidence="3">
    <location>
        <begin position="194"/>
        <end position="381"/>
    </location>
</feature>
<comment type="subcellular location">
    <subcellularLocation>
        <location evidence="1">Membrane</location>
    </subcellularLocation>
</comment>
<proteinExistence type="predicted"/>
<dbReference type="EMBL" id="AMGM01000004">
    <property type="protein sequence ID" value="EKB50955.1"/>
    <property type="molecule type" value="Genomic_DNA"/>
</dbReference>
<reference evidence="4 5" key="1">
    <citation type="journal article" date="2012" name="J. Bacteriol.">
        <title>Draft Genome Sequence of Cecembia lonarensis Strain LW9T, Isolated from Lonar Lake, a Haloalkaline Lake in India.</title>
        <authorList>
            <person name="Shivaji S."/>
            <person name="Ara S."/>
            <person name="Singh A."/>
            <person name="Pinnaka A.K."/>
        </authorList>
    </citation>
    <scope>NUCLEOTIDE SEQUENCE [LARGE SCALE GENOMIC DNA]</scope>
    <source>
        <strain evidence="4 5">LW9</strain>
    </source>
</reference>
<dbReference type="InterPro" id="IPR000184">
    <property type="entry name" value="Bac_surfAg_D15"/>
</dbReference>
<evidence type="ECO:0000313" key="5">
    <source>
        <dbReference type="Proteomes" id="UP000004478"/>
    </source>
</evidence>
<dbReference type="AlphaFoldDB" id="K1L3E4"/>
<dbReference type="RefSeq" id="WP_009183532.1">
    <property type="nucleotide sequence ID" value="NZ_AMGM01000004.1"/>
</dbReference>
<dbReference type="Proteomes" id="UP000004478">
    <property type="component" value="Unassembled WGS sequence"/>
</dbReference>
<evidence type="ECO:0000256" key="1">
    <source>
        <dbReference type="ARBA" id="ARBA00004370"/>
    </source>
</evidence>
<organism evidence="4 5">
    <name type="scientific">Cecembia lonarensis (strain CCUG 58316 / KCTC 22772 / LW9)</name>
    <dbReference type="NCBI Taxonomy" id="1225176"/>
    <lineage>
        <taxon>Bacteria</taxon>
        <taxon>Pseudomonadati</taxon>
        <taxon>Bacteroidota</taxon>
        <taxon>Cytophagia</taxon>
        <taxon>Cytophagales</taxon>
        <taxon>Cyclobacteriaceae</taxon>
        <taxon>Cecembia</taxon>
    </lineage>
</organism>
<evidence type="ECO:0000313" key="4">
    <source>
        <dbReference type="EMBL" id="EKB50955.1"/>
    </source>
</evidence>
<dbReference type="Pfam" id="PF01103">
    <property type="entry name" value="Omp85"/>
    <property type="match status" value="1"/>
</dbReference>
<dbReference type="Gene3D" id="2.40.160.50">
    <property type="entry name" value="membrane protein fhac: a member of the omp85/tpsb transporter family"/>
    <property type="match status" value="1"/>
</dbReference>
<keyword evidence="5" id="KW-1185">Reference proteome</keyword>
<keyword evidence="2" id="KW-0472">Membrane</keyword>
<name>K1L3E4_CECL9</name>
<accession>K1L3E4</accession>
<protein>
    <submittedName>
        <fullName evidence="4">Outer membrane protein/protective antigen OMA87</fullName>
    </submittedName>
</protein>
<sequence>MKRSFVNIWIFGLLFLLPFSMMAQGEKELGELDKDKEEKKVDINILPVVATNPTVGFLFGVLPGVNWNMGTEETTRNSTALIGLYYTTLNQLFTSVRANAFSKEDKFNFLTDIRFNLNAQPTYGLGSILDRSTIVSGEEIPSDNPYPPFQQQEMMYFNNFRLYQTVQMRHKKTNLFYGIGYHLDIFWSIDDRQLDLEAIPPRITHHYQFQSRKGLDTERYSQSGLSANGTFDSRDNVVNPYEGHLAAFSFRAFPEFLGSTTNASQLWMEYRTYVNLVESRPRNVLAFWTFGWFVTSGTSPYMALPALGWDMFARSGRPYTQGRIRGEDLVYGEAEWRFPLQKTKDKWGGVLFLNATTASSRTENINAFDNFVLGYGGGLRFSINEKKRVNLGLDYGFGANGAQGLFVNLNEYF</sequence>
<comment type="caution">
    <text evidence="4">The sequence shown here is derived from an EMBL/GenBank/DDBJ whole genome shotgun (WGS) entry which is preliminary data.</text>
</comment>
<dbReference type="GO" id="GO:0019867">
    <property type="term" value="C:outer membrane"/>
    <property type="evidence" value="ECO:0007669"/>
    <property type="project" value="InterPro"/>
</dbReference>